<evidence type="ECO:0000313" key="2">
    <source>
        <dbReference type="Proteomes" id="UP000190539"/>
    </source>
</evidence>
<proteinExistence type="predicted"/>
<sequence>MGPGVRGDSVSDNSGRTAHNARVWNYWLGGKDHYPIDEQVGNTVTSMYPSIGEVARADRDFLRRAVEYLAVEAGVRQFLDIGTGLPTADNTHQVAQRVADDARVVYVDNDPTVLTHARALLTSSPEGATSYLDADARDPEKILRAAADTLDLDRPVAVMMLGILNFVPDTATARSVVRTLLDALPSGSHLALTHPTLELGGEGNAEAMAFWNKNATPPITARSRDEIASFFAGWELVEPGLVSCARWRATTTTDGRLPQEVAQFGAVARKP</sequence>
<dbReference type="PIRSF" id="PIRSF017393">
    <property type="entry name" value="MTase_SAV2177"/>
    <property type="match status" value="1"/>
</dbReference>
<keyword evidence="1" id="KW-0648">Protein biosynthesis</keyword>
<comment type="caution">
    <text evidence="1">The sequence shown here is derived from an EMBL/GenBank/DDBJ whole genome shotgun (WGS) entry which is preliminary data.</text>
</comment>
<keyword evidence="2" id="KW-1185">Reference proteome</keyword>
<dbReference type="InterPro" id="IPR029063">
    <property type="entry name" value="SAM-dependent_MTases_sf"/>
</dbReference>
<dbReference type="Proteomes" id="UP000190539">
    <property type="component" value="Unassembled WGS sequence"/>
</dbReference>
<dbReference type="InterPro" id="IPR006764">
    <property type="entry name" value="SAM_dep_MeTrfase_SAV2177_type"/>
</dbReference>
<dbReference type="OrthoDB" id="4134439at2"/>
<dbReference type="SUPFAM" id="SSF53335">
    <property type="entry name" value="S-adenosyl-L-methionine-dependent methyltransferases"/>
    <property type="match status" value="1"/>
</dbReference>
<organism evidence="1 2">
    <name type="scientific">Streptomyces tsukubensis</name>
    <dbReference type="NCBI Taxonomy" id="83656"/>
    <lineage>
        <taxon>Bacteria</taxon>
        <taxon>Bacillati</taxon>
        <taxon>Actinomycetota</taxon>
        <taxon>Actinomycetes</taxon>
        <taxon>Kitasatosporales</taxon>
        <taxon>Streptomycetaceae</taxon>
        <taxon>Streptomyces</taxon>
    </lineage>
</organism>
<name>A0A1V4A664_9ACTN</name>
<gene>
    <name evidence="1" type="ORF">B1H18_19025</name>
</gene>
<dbReference type="Pfam" id="PF04672">
    <property type="entry name" value="Methyltransf_19"/>
    <property type="match status" value="1"/>
</dbReference>
<reference evidence="1 2" key="1">
    <citation type="submission" date="2017-02" db="EMBL/GenBank/DDBJ databases">
        <title>Draft Genome Sequence of Streptomyces tsukubaensis F601, a Producer of the immunosuppressant tacrolimus FK506.</title>
        <authorList>
            <person name="Zong G."/>
            <person name="Zhong C."/>
            <person name="Fu J."/>
            <person name="Qin R."/>
            <person name="Cao G."/>
        </authorList>
    </citation>
    <scope>NUCLEOTIDE SEQUENCE [LARGE SCALE GENOMIC DNA]</scope>
    <source>
        <strain evidence="1 2">F601</strain>
    </source>
</reference>
<dbReference type="Gene3D" id="3.40.50.150">
    <property type="entry name" value="Vaccinia Virus protein VP39"/>
    <property type="match status" value="1"/>
</dbReference>
<dbReference type="GO" id="GO:0003743">
    <property type="term" value="F:translation initiation factor activity"/>
    <property type="evidence" value="ECO:0007669"/>
    <property type="project" value="UniProtKB-KW"/>
</dbReference>
<dbReference type="EMBL" id="MVFC01000015">
    <property type="protein sequence ID" value="OON77336.1"/>
    <property type="molecule type" value="Genomic_DNA"/>
</dbReference>
<evidence type="ECO:0000313" key="1">
    <source>
        <dbReference type="EMBL" id="OON77336.1"/>
    </source>
</evidence>
<keyword evidence="1" id="KW-0396">Initiation factor</keyword>
<accession>A0A1V4A664</accession>
<dbReference type="STRING" id="83656.B1H18_19025"/>
<protein>
    <submittedName>
        <fullName evidence="1">Translation initiation factor IF-2</fullName>
    </submittedName>
</protein>
<dbReference type="AlphaFoldDB" id="A0A1V4A664"/>